<evidence type="ECO:0000313" key="3">
    <source>
        <dbReference type="EMBL" id="KAK1772851.1"/>
    </source>
</evidence>
<dbReference type="Pfam" id="PF22942">
    <property type="entry name" value="DUF7025"/>
    <property type="match status" value="1"/>
</dbReference>
<evidence type="ECO:0000313" key="4">
    <source>
        <dbReference type="Proteomes" id="UP001244011"/>
    </source>
</evidence>
<feature type="domain" description="DUF7025" evidence="2">
    <location>
        <begin position="249"/>
        <end position="344"/>
    </location>
</feature>
<dbReference type="InterPro" id="IPR054289">
    <property type="entry name" value="DUF7025"/>
</dbReference>
<keyword evidence="4" id="KW-1185">Reference proteome</keyword>
<dbReference type="PANTHER" id="PTHR46411">
    <property type="entry name" value="FAMILY ATPASE, PUTATIVE-RELATED"/>
    <property type="match status" value="1"/>
</dbReference>
<dbReference type="Proteomes" id="UP001244011">
    <property type="component" value="Unassembled WGS sequence"/>
</dbReference>
<sequence length="567" mass="63538">MASGLPGDFVPESLPISLPVSPESPESPESLEPPESPESPESPKSSGPEGSSPGANKQVVRHEVVKADPSRYMEIHAVRCTHNDFLFEDVPQPVIHQTGSRPAEHLTGLMPITSVSEFLQSRPGWAFLVVFYHLCGYSYNTAPRHQLGEIMPVSTSLHKTFKRVTKYRRSSMDPPFLRPPVSIGSHAPVSIGSNSYGEPQLYSKTFLYHHREALNDAGGQGKRRDEVDALLRYLALAPVFGGQFDLCDREFASRWVSRDTLEYLFCPHEPLVISSVDSAGEVHHSAVILGKVSKDLESGEVKLVCWQWAYCSVELCRRMKVLTVAATRDRCPITDLPAYPLKYASDEIKQQLAIRGQKFWDMVRRPVQVEYSGWDANRGALHPPGSRFMIDYHTFRQFQGEAEAFNFDPDEYGREVKDPYDPYPKSIPNSQANLIFHITTHLPPEIYGYRLQGGAHEWIPLKVSQIVSSFKKSDMPAFDRPYLDEVASKMLSISMDRTMKLRRPVSRHNGPLILHLRGRPGTDKTAMALALADQVGVPLVPVRLSGLGSLDGLFERLEAFLQRVVHA</sequence>
<protein>
    <recommendedName>
        <fullName evidence="2">DUF7025 domain-containing protein</fullName>
    </recommendedName>
</protein>
<dbReference type="AlphaFoldDB" id="A0AAJ0CEJ3"/>
<comment type="caution">
    <text evidence="3">The sequence shown here is derived from an EMBL/GenBank/DDBJ whole genome shotgun (WGS) entry which is preliminary data.</text>
</comment>
<dbReference type="RefSeq" id="XP_060289064.1">
    <property type="nucleotide sequence ID" value="XM_060423548.1"/>
</dbReference>
<reference evidence="3" key="1">
    <citation type="submission" date="2023-06" db="EMBL/GenBank/DDBJ databases">
        <title>Genome-scale phylogeny and comparative genomics of the fungal order Sordariales.</title>
        <authorList>
            <consortium name="Lawrence Berkeley National Laboratory"/>
            <person name="Hensen N."/>
            <person name="Bonometti L."/>
            <person name="Westerberg I."/>
            <person name="Brannstrom I.O."/>
            <person name="Guillou S."/>
            <person name="Cros-Aarteil S."/>
            <person name="Calhoun S."/>
            <person name="Haridas S."/>
            <person name="Kuo A."/>
            <person name="Mondo S."/>
            <person name="Pangilinan J."/>
            <person name="Riley R."/>
            <person name="Labutti K."/>
            <person name="Andreopoulos B."/>
            <person name="Lipzen A."/>
            <person name="Chen C."/>
            <person name="Yanf M."/>
            <person name="Daum C."/>
            <person name="Ng V."/>
            <person name="Clum A."/>
            <person name="Steindorff A."/>
            <person name="Ohm R."/>
            <person name="Martin F."/>
            <person name="Silar P."/>
            <person name="Natvig D."/>
            <person name="Lalanne C."/>
            <person name="Gautier V."/>
            <person name="Ament-Velasquez S.L."/>
            <person name="Kruys A."/>
            <person name="Hutchinson M.I."/>
            <person name="Powell A.J."/>
            <person name="Barry K."/>
            <person name="Miller A.N."/>
            <person name="Grigoriev I.V."/>
            <person name="Debuchy R."/>
            <person name="Gladieux P."/>
            <person name="Thoren M.H."/>
            <person name="Johannesson H."/>
        </authorList>
    </citation>
    <scope>NUCLEOTIDE SEQUENCE</scope>
    <source>
        <strain evidence="3">8032-3</strain>
    </source>
</reference>
<evidence type="ECO:0000259" key="2">
    <source>
        <dbReference type="Pfam" id="PF22942"/>
    </source>
</evidence>
<gene>
    <name evidence="3" type="ORF">QBC33DRAFT_31703</name>
</gene>
<dbReference type="EMBL" id="MU838997">
    <property type="protein sequence ID" value="KAK1772851.1"/>
    <property type="molecule type" value="Genomic_DNA"/>
</dbReference>
<evidence type="ECO:0000256" key="1">
    <source>
        <dbReference type="SAM" id="MobiDB-lite"/>
    </source>
</evidence>
<organism evidence="3 4">
    <name type="scientific">Phialemonium atrogriseum</name>
    <dbReference type="NCBI Taxonomy" id="1093897"/>
    <lineage>
        <taxon>Eukaryota</taxon>
        <taxon>Fungi</taxon>
        <taxon>Dikarya</taxon>
        <taxon>Ascomycota</taxon>
        <taxon>Pezizomycotina</taxon>
        <taxon>Sordariomycetes</taxon>
        <taxon>Sordariomycetidae</taxon>
        <taxon>Cephalothecales</taxon>
        <taxon>Cephalothecaceae</taxon>
        <taxon>Phialemonium</taxon>
    </lineage>
</organism>
<dbReference type="GeneID" id="85306735"/>
<proteinExistence type="predicted"/>
<name>A0AAJ0CEJ3_9PEZI</name>
<feature type="compositionally biased region" description="Low complexity" evidence="1">
    <location>
        <begin position="42"/>
        <end position="54"/>
    </location>
</feature>
<feature type="compositionally biased region" description="Low complexity" evidence="1">
    <location>
        <begin position="11"/>
        <end position="30"/>
    </location>
</feature>
<accession>A0AAJ0CEJ3</accession>
<feature type="region of interest" description="Disordered" evidence="1">
    <location>
        <begin position="1"/>
        <end position="60"/>
    </location>
</feature>
<dbReference type="PANTHER" id="PTHR46411:SF2">
    <property type="entry name" value="AAA+ ATPASE DOMAIN-CONTAINING PROTEIN"/>
    <property type="match status" value="1"/>
</dbReference>